<dbReference type="SUPFAM" id="SSF53756">
    <property type="entry name" value="UDP-Glycosyltransferase/glycogen phosphorylase"/>
    <property type="match status" value="1"/>
</dbReference>
<evidence type="ECO:0000313" key="3">
    <source>
        <dbReference type="EMBL" id="VAX29988.1"/>
    </source>
</evidence>
<protein>
    <recommendedName>
        <fullName evidence="4">Glycosyl transferase, group 1</fullName>
    </recommendedName>
</protein>
<evidence type="ECO:0000259" key="2">
    <source>
        <dbReference type="Pfam" id="PF13439"/>
    </source>
</evidence>
<evidence type="ECO:0008006" key="4">
    <source>
        <dbReference type="Google" id="ProtNLM"/>
    </source>
</evidence>
<dbReference type="GO" id="GO:0016757">
    <property type="term" value="F:glycosyltransferase activity"/>
    <property type="evidence" value="ECO:0007669"/>
    <property type="project" value="InterPro"/>
</dbReference>
<reference evidence="3" key="1">
    <citation type="submission" date="2018-06" db="EMBL/GenBank/DDBJ databases">
        <authorList>
            <person name="Zhirakovskaya E."/>
        </authorList>
    </citation>
    <scope>NUCLEOTIDE SEQUENCE</scope>
</reference>
<dbReference type="InterPro" id="IPR050194">
    <property type="entry name" value="Glycosyltransferase_grp1"/>
</dbReference>
<feature type="domain" description="Glycosyltransferase subfamily 4-like N-terminal" evidence="2">
    <location>
        <begin position="21"/>
        <end position="165"/>
    </location>
</feature>
<sequence length="360" mass="39443">MKKNRPTRIAYVLKVFPKLSETFVAREIAEIKKRGISVCILSIKRPEESVVHDIVEKAGLEKETIYGSAHFSKALARFKPDLIHAHFATEATAAAIFLALQCKCPFTFTAHGYDVYRRPPADFHQRAAKAAAVITVSEANRAHIVKTFNVPDEKIRTIPSGVDTNLFRPDKQPGKLPLIVCVARLVPVKNLALLLSACMILKTQGIVFQCVIVGEGRSREDLEAMHGRLQLEKTVVFIGAADSAQVLDWWQRADVAVLSSISEGMPVSLLEAAACGVPIVATAVGGIPEFVETGETGYLVPPGEATLLAVCMKSLLLNPEKALRMGNAARKKVEQRFSITRQGDQLLALWTKIINKEVEV</sequence>
<dbReference type="PANTHER" id="PTHR45947">
    <property type="entry name" value="SULFOQUINOVOSYL TRANSFERASE SQD2"/>
    <property type="match status" value="1"/>
</dbReference>
<dbReference type="PANTHER" id="PTHR45947:SF3">
    <property type="entry name" value="SULFOQUINOVOSYL TRANSFERASE SQD2"/>
    <property type="match status" value="1"/>
</dbReference>
<dbReference type="Gene3D" id="3.40.50.2000">
    <property type="entry name" value="Glycogen Phosphorylase B"/>
    <property type="match status" value="2"/>
</dbReference>
<proteinExistence type="predicted"/>
<dbReference type="AlphaFoldDB" id="A0A3B1D1W3"/>
<organism evidence="3">
    <name type="scientific">hydrothermal vent metagenome</name>
    <dbReference type="NCBI Taxonomy" id="652676"/>
    <lineage>
        <taxon>unclassified sequences</taxon>
        <taxon>metagenomes</taxon>
        <taxon>ecological metagenomes</taxon>
    </lineage>
</organism>
<accession>A0A3B1D1W3</accession>
<dbReference type="EMBL" id="UOGF01000058">
    <property type="protein sequence ID" value="VAX29988.1"/>
    <property type="molecule type" value="Genomic_DNA"/>
</dbReference>
<dbReference type="CDD" id="cd03801">
    <property type="entry name" value="GT4_PimA-like"/>
    <property type="match status" value="1"/>
</dbReference>
<dbReference type="Pfam" id="PF13439">
    <property type="entry name" value="Glyco_transf_4"/>
    <property type="match status" value="1"/>
</dbReference>
<dbReference type="InterPro" id="IPR028098">
    <property type="entry name" value="Glyco_trans_4-like_N"/>
</dbReference>
<dbReference type="Pfam" id="PF00534">
    <property type="entry name" value="Glycos_transf_1"/>
    <property type="match status" value="1"/>
</dbReference>
<dbReference type="InterPro" id="IPR001296">
    <property type="entry name" value="Glyco_trans_1"/>
</dbReference>
<name>A0A3B1D1W3_9ZZZZ</name>
<feature type="domain" description="Glycosyl transferase family 1" evidence="1">
    <location>
        <begin position="167"/>
        <end position="331"/>
    </location>
</feature>
<evidence type="ECO:0000259" key="1">
    <source>
        <dbReference type="Pfam" id="PF00534"/>
    </source>
</evidence>
<gene>
    <name evidence="3" type="ORF">MNBD_NITROSPIRAE01-2089</name>
</gene>